<gene>
    <name evidence="2" type="ORF">ECRASSUSDP1_LOCUS8148</name>
</gene>
<dbReference type="EMBL" id="CAMPGE010007959">
    <property type="protein sequence ID" value="CAI2366874.1"/>
    <property type="molecule type" value="Genomic_DNA"/>
</dbReference>
<evidence type="ECO:0000313" key="3">
    <source>
        <dbReference type="Proteomes" id="UP001295684"/>
    </source>
</evidence>
<keyword evidence="1" id="KW-1133">Transmembrane helix</keyword>
<protein>
    <submittedName>
        <fullName evidence="2">Uncharacterized protein</fullName>
    </submittedName>
</protein>
<keyword evidence="1" id="KW-0812">Transmembrane</keyword>
<sequence>MESKTLEDEILIPLQEECSKEYISHHKSIPNITIDELNPIQKYHLNKRFLTAQGFLADIVEYLDHVMNFTDTKDTLLFLLLASFILYTIQYFFVYFPLLLILKVLHNSTKREKYKERELDMKRSYCIIQRVMKDTCELVEFYDLFMKDYMNWGDRSKTILLITELVKLSITGVSFIFIPFNILLILILWVRILERSHFFFCLFGVVKEFNRNQAEKWLGPKFRYVLDPPLEGLFAKLRKEKNEFAKESFLPFEIISPRNEEETKESDSDGEKTPFLKKLFKRSTRKEKRNKKACNYSPSDDSLFAIKDTSRNYFAKELSDTPIKDVIRKKFDQFKKFTEDIFREKISDEDESIHDIREVVSEGENDITEELKFERAVSRHIELQRKHPKKRLVQIKQKTAAIYKEVGEELDHDSSFEVGLKEDESNLSSLFNLNSQVIKATGSKSISALEKPQGVLFKIPKK</sequence>
<feature type="transmembrane region" description="Helical" evidence="1">
    <location>
        <begin position="165"/>
        <end position="190"/>
    </location>
</feature>
<evidence type="ECO:0000313" key="2">
    <source>
        <dbReference type="EMBL" id="CAI2366874.1"/>
    </source>
</evidence>
<comment type="caution">
    <text evidence="2">The sequence shown here is derived from an EMBL/GenBank/DDBJ whole genome shotgun (WGS) entry which is preliminary data.</text>
</comment>
<dbReference type="AlphaFoldDB" id="A0AAD1UKB5"/>
<feature type="transmembrane region" description="Helical" evidence="1">
    <location>
        <begin position="76"/>
        <end position="105"/>
    </location>
</feature>
<proteinExistence type="predicted"/>
<dbReference type="Proteomes" id="UP001295684">
    <property type="component" value="Unassembled WGS sequence"/>
</dbReference>
<name>A0AAD1UKB5_EUPCR</name>
<keyword evidence="3" id="KW-1185">Reference proteome</keyword>
<evidence type="ECO:0000256" key="1">
    <source>
        <dbReference type="SAM" id="Phobius"/>
    </source>
</evidence>
<organism evidence="2 3">
    <name type="scientific">Euplotes crassus</name>
    <dbReference type="NCBI Taxonomy" id="5936"/>
    <lineage>
        <taxon>Eukaryota</taxon>
        <taxon>Sar</taxon>
        <taxon>Alveolata</taxon>
        <taxon>Ciliophora</taxon>
        <taxon>Intramacronucleata</taxon>
        <taxon>Spirotrichea</taxon>
        <taxon>Hypotrichia</taxon>
        <taxon>Euplotida</taxon>
        <taxon>Euplotidae</taxon>
        <taxon>Moneuplotes</taxon>
    </lineage>
</organism>
<keyword evidence="1" id="KW-0472">Membrane</keyword>
<reference evidence="2" key="1">
    <citation type="submission" date="2023-07" db="EMBL/GenBank/DDBJ databases">
        <authorList>
            <consortium name="AG Swart"/>
            <person name="Singh M."/>
            <person name="Singh A."/>
            <person name="Seah K."/>
            <person name="Emmerich C."/>
        </authorList>
    </citation>
    <scope>NUCLEOTIDE SEQUENCE</scope>
    <source>
        <strain evidence="2">DP1</strain>
    </source>
</reference>
<accession>A0AAD1UKB5</accession>